<reference evidence="1" key="2">
    <citation type="journal article" date="2015" name="Fish Shellfish Immunol.">
        <title>Early steps in the European eel (Anguilla anguilla)-Vibrio vulnificus interaction in the gills: Role of the RtxA13 toxin.</title>
        <authorList>
            <person name="Callol A."/>
            <person name="Pajuelo D."/>
            <person name="Ebbesson L."/>
            <person name="Teles M."/>
            <person name="MacKenzie S."/>
            <person name="Amaro C."/>
        </authorList>
    </citation>
    <scope>NUCLEOTIDE SEQUENCE</scope>
</reference>
<sequence>MLHLLYARHNGMHVKQKIPLLTHLSILHYPKKLGDPGAFFICKCKMSIDISLG</sequence>
<protein>
    <submittedName>
        <fullName evidence="1">Uncharacterized protein</fullName>
    </submittedName>
</protein>
<name>A0A0E9X7H4_ANGAN</name>
<reference evidence="1" key="1">
    <citation type="submission" date="2014-11" db="EMBL/GenBank/DDBJ databases">
        <authorList>
            <person name="Amaro Gonzalez C."/>
        </authorList>
    </citation>
    <scope>NUCLEOTIDE SEQUENCE</scope>
</reference>
<organism evidence="1">
    <name type="scientific">Anguilla anguilla</name>
    <name type="common">European freshwater eel</name>
    <name type="synonym">Muraena anguilla</name>
    <dbReference type="NCBI Taxonomy" id="7936"/>
    <lineage>
        <taxon>Eukaryota</taxon>
        <taxon>Metazoa</taxon>
        <taxon>Chordata</taxon>
        <taxon>Craniata</taxon>
        <taxon>Vertebrata</taxon>
        <taxon>Euteleostomi</taxon>
        <taxon>Actinopterygii</taxon>
        <taxon>Neopterygii</taxon>
        <taxon>Teleostei</taxon>
        <taxon>Anguilliformes</taxon>
        <taxon>Anguillidae</taxon>
        <taxon>Anguilla</taxon>
    </lineage>
</organism>
<evidence type="ECO:0000313" key="1">
    <source>
        <dbReference type="EMBL" id="JAH97780.1"/>
    </source>
</evidence>
<proteinExistence type="predicted"/>
<dbReference type="EMBL" id="GBXM01010797">
    <property type="protein sequence ID" value="JAH97780.1"/>
    <property type="molecule type" value="Transcribed_RNA"/>
</dbReference>
<dbReference type="AlphaFoldDB" id="A0A0E9X7H4"/>
<accession>A0A0E9X7H4</accession>